<dbReference type="EMBL" id="JARBHB010000004">
    <property type="protein sequence ID" value="KAJ8884759.1"/>
    <property type="molecule type" value="Genomic_DNA"/>
</dbReference>
<proteinExistence type="predicted"/>
<name>A0ABQ9HKB1_9NEOP</name>
<evidence type="ECO:0000256" key="1">
    <source>
        <dbReference type="SAM" id="MobiDB-lite"/>
    </source>
</evidence>
<gene>
    <name evidence="2" type="ORF">PR048_010955</name>
</gene>
<evidence type="ECO:0000313" key="3">
    <source>
        <dbReference type="Proteomes" id="UP001159363"/>
    </source>
</evidence>
<comment type="caution">
    <text evidence="2">The sequence shown here is derived from an EMBL/GenBank/DDBJ whole genome shotgun (WGS) entry which is preliminary data.</text>
</comment>
<feature type="region of interest" description="Disordered" evidence="1">
    <location>
        <begin position="63"/>
        <end position="83"/>
    </location>
</feature>
<protein>
    <submittedName>
        <fullName evidence="2">Uncharacterized protein</fullName>
    </submittedName>
</protein>
<organism evidence="2 3">
    <name type="scientific">Dryococelus australis</name>
    <dbReference type="NCBI Taxonomy" id="614101"/>
    <lineage>
        <taxon>Eukaryota</taxon>
        <taxon>Metazoa</taxon>
        <taxon>Ecdysozoa</taxon>
        <taxon>Arthropoda</taxon>
        <taxon>Hexapoda</taxon>
        <taxon>Insecta</taxon>
        <taxon>Pterygota</taxon>
        <taxon>Neoptera</taxon>
        <taxon>Polyneoptera</taxon>
        <taxon>Phasmatodea</taxon>
        <taxon>Verophasmatodea</taxon>
        <taxon>Anareolatae</taxon>
        <taxon>Phasmatidae</taxon>
        <taxon>Eurycanthinae</taxon>
        <taxon>Dryococelus</taxon>
    </lineage>
</organism>
<dbReference type="Proteomes" id="UP001159363">
    <property type="component" value="Chromosome X"/>
</dbReference>
<keyword evidence="3" id="KW-1185">Reference proteome</keyword>
<feature type="compositionally biased region" description="Polar residues" evidence="1">
    <location>
        <begin position="67"/>
        <end position="83"/>
    </location>
</feature>
<reference evidence="2 3" key="1">
    <citation type="submission" date="2023-02" db="EMBL/GenBank/DDBJ databases">
        <title>LHISI_Scaffold_Assembly.</title>
        <authorList>
            <person name="Stuart O.P."/>
            <person name="Cleave R."/>
            <person name="Magrath M.J.L."/>
            <person name="Mikheyev A.S."/>
        </authorList>
    </citation>
    <scope>NUCLEOTIDE SEQUENCE [LARGE SCALE GENOMIC DNA]</scope>
    <source>
        <strain evidence="2">Daus_M_001</strain>
        <tissue evidence="2">Leg muscle</tissue>
    </source>
</reference>
<accession>A0ABQ9HKB1</accession>
<evidence type="ECO:0000313" key="2">
    <source>
        <dbReference type="EMBL" id="KAJ8884759.1"/>
    </source>
</evidence>
<sequence length="83" mass="9025">MAADTLAEKLDARLRLSATKTVGEDRIKKARDNDEDVAVLSTFMPDVNKEGFHCALDKLCRLGDPKNNATGTPPLSRPSNTVL</sequence>